<dbReference type="GO" id="GO:0006606">
    <property type="term" value="P:protein import into nucleus"/>
    <property type="evidence" value="ECO:0007669"/>
    <property type="project" value="TreeGrafter"/>
</dbReference>
<dbReference type="Proteomes" id="UP000186817">
    <property type="component" value="Unassembled WGS sequence"/>
</dbReference>
<feature type="signal peptide" evidence="3">
    <location>
        <begin position="1"/>
        <end position="32"/>
    </location>
</feature>
<comment type="caution">
    <text evidence="4">The sequence shown here is derived from an EMBL/GenBank/DDBJ whole genome shotgun (WGS) entry which is preliminary data.</text>
</comment>
<keyword evidence="5" id="KW-1185">Reference proteome</keyword>
<evidence type="ECO:0000256" key="1">
    <source>
        <dbReference type="SAM" id="Coils"/>
    </source>
</evidence>
<accession>A0A1Q9E2L5</accession>
<feature type="chain" id="PRO_5012954798" evidence="3">
    <location>
        <begin position="33"/>
        <end position="1808"/>
    </location>
</feature>
<organism evidence="4 5">
    <name type="scientific">Symbiodinium microadriaticum</name>
    <name type="common">Dinoflagellate</name>
    <name type="synonym">Zooxanthella microadriatica</name>
    <dbReference type="NCBI Taxonomy" id="2951"/>
    <lineage>
        <taxon>Eukaryota</taxon>
        <taxon>Sar</taxon>
        <taxon>Alveolata</taxon>
        <taxon>Dinophyceae</taxon>
        <taxon>Suessiales</taxon>
        <taxon>Symbiodiniaceae</taxon>
        <taxon>Symbiodinium</taxon>
    </lineage>
</organism>
<keyword evidence="1" id="KW-0175">Coiled coil</keyword>
<sequence length="1808" mass="197863">MRLSRRSAARCARIGALGLLLVVAWAVQGGRAAAGAGDDGGGDVLAIAQSVMAKVRDLQAQVQTGDLVPNFGEKAASIVAEARQGGADLEKAVEGALEPLFIKQIHELKSKHATSDVPCDLDAVDEEEKKFKAEAAELSTGSTWNYEPERRRLRAQLDQKVDAEAALAEERARAAVLQRSTLAVVLRLQDQMQDLAAKAQAVRDGNSPFVLSTSYRIPNTPLQFVSRYEQGGTIGCSIQRGAPIKADDDDEDSDDDEDGSIGLMAQSAIDLGIVILRKASGLVRFQGKCSTRVVLLVSEICQPFESDPDDDGEGDGQSFTTRLSTKIQELNTEIEAHQKTKDKIDADKKKAAAAEVCLRVLSIVSSLLRWSNSDLRKAPGNFKDPALMGALHQILLPMIALPALSKEPADPSQCKPGTEGFTNLRGLRARAAVAARALADCARIHDPGVDFIQMWLSGIRQTWRFKKVAKCLRSHSRHGNARASMQEGRGEAARRRFTGQAVLKAVQELYAPGGGSRRAADAFLTEFGKSDDVVLPVSFELLRGHLSGQTLPVEAQLLLATATWRRARRRPLHAGPRGEEILSFASALLPSAPAAADRVARSAVAAWLHEARIPLQELLAQLGSEGSELILIALEALPEEANAKETKIDATRPTTLLALSTAAPAAVRAIAALSSERSLRAATSWLGICEFDAGLLNDLASSPLLAAAAARLRAADAEEATEGSRAATEFTEALLEKTGSCQPAPDSLIQQILLLLASLQPKTFEAQRRLCRLIASAVFSWRSFVATLPPPEAWTRLLEALLKCASWGADSAAIATGAWLDLHRCVMDASPETQEIYSPVLLKAAGSLRNATTFPADFVNWSAEERDGFVQFRREARDFLRELGAATPVPKGITWQVSCCAKGKRWICDDCRSVVCKHCNAEPEDHLTELSLDSDDCDETDLGYCEPEPEVDPAGKCLLLFDLNGTLGFQPRQEGRLQGSHVANVDSSELPEGYHGFASRFYHRQHSRVLLELLQQNRMRCDWRFYTTKTWKNAVPMAQAVLRHDLRIEAVPDGDAPKLRLNGSTSHCGSFVWLFDQEYCKFIPHDADAHGTDKYQHGDTGGLWVFELTSIEPVVASEGYRRIVVVAGSQRKLSNLPQHSRLPCDDYTEALVLGPESEESLLHVWNGVASIISNESVEGPSAKATASPKARQREAAPGRLLPLLLEEIRSDIAGRLLGDWRHLEEALHALSALAKEWEIGAQAMSQDAAAWLLRTGCASHMDVAFMWCDGADLFKVIQPCVVNRTTQNVAPSLRSKCCALFLLLYHHILDHNEIGFPALDLQDEHKVWEATQVVLACALRMSPDHVGGICAGLKRWLRFAGPQGFDVVRPHARELAAFLRQVSFGGPTAASSLFQMFKWLRTHLGVPFDIEHFLVKPYRLHAPGHVQKQREELQPWEFANMLICAASLTGCPRALASFCILAAAVCVRFRHLQRSTLVQDHGDWLEFKCSMGKSKKQGVRPPYHWALPEVCFEDFCLLAEVRPLVMAQLEAGATFLLPRPRLESEDLWQVVDSTPLEVGKPLSPSRFLEFFRGFLLRCGVDQSLIAHVGYNRLRRFLPTGGTTLGMDEVSLQAIGSWTEPVRTDDRSKRPKLMATHYAGNKMLNSLQAKREVVAAVMQAVKRHQGARYGEPSLLPAGSVIWKHVTRVAAASASAVTQPADIEPSNVSSSSFSTASSEPNTEGSDSEAGALPLDDLGGWSWFLQRAKAHIVQGRDESERPVPYCRQSAFPQDPTRVGDGLPPFDCAVCQRCLRSVPKSFRARLFESKGI</sequence>
<dbReference type="InterPro" id="IPR051345">
    <property type="entry name" value="Importin_beta-like_NTR"/>
</dbReference>
<feature type="region of interest" description="Disordered" evidence="2">
    <location>
        <begin position="1693"/>
        <end position="1728"/>
    </location>
</feature>
<dbReference type="EMBL" id="LSRX01000284">
    <property type="protein sequence ID" value="OLQ01672.1"/>
    <property type="molecule type" value="Genomic_DNA"/>
</dbReference>
<protein>
    <submittedName>
        <fullName evidence="4">Uncharacterized protein</fullName>
    </submittedName>
</protein>
<evidence type="ECO:0000256" key="2">
    <source>
        <dbReference type="SAM" id="MobiDB-lite"/>
    </source>
</evidence>
<feature type="compositionally biased region" description="Acidic residues" evidence="2">
    <location>
        <begin position="247"/>
        <end position="259"/>
    </location>
</feature>
<evidence type="ECO:0000256" key="3">
    <source>
        <dbReference type="SAM" id="SignalP"/>
    </source>
</evidence>
<gene>
    <name evidence="4" type="ORF">AK812_SmicGene15555</name>
</gene>
<feature type="compositionally biased region" description="Low complexity" evidence="2">
    <location>
        <begin position="1704"/>
        <end position="1716"/>
    </location>
</feature>
<dbReference type="Gene3D" id="1.25.10.10">
    <property type="entry name" value="Leucine-rich Repeat Variant"/>
    <property type="match status" value="1"/>
</dbReference>
<dbReference type="PANTHER" id="PTHR12363:SF54">
    <property type="entry name" value="NUCLEAR TRANSPORT RECEPTOR"/>
    <property type="match status" value="1"/>
</dbReference>
<evidence type="ECO:0000313" key="4">
    <source>
        <dbReference type="EMBL" id="OLQ01672.1"/>
    </source>
</evidence>
<reference evidence="4 5" key="1">
    <citation type="submission" date="2016-02" db="EMBL/GenBank/DDBJ databases">
        <title>Genome analysis of coral dinoflagellate symbionts highlights evolutionary adaptations to a symbiotic lifestyle.</title>
        <authorList>
            <person name="Aranda M."/>
            <person name="Li Y."/>
            <person name="Liew Y.J."/>
            <person name="Baumgarten S."/>
            <person name="Simakov O."/>
            <person name="Wilson M."/>
            <person name="Piel J."/>
            <person name="Ashoor H."/>
            <person name="Bougouffa S."/>
            <person name="Bajic V.B."/>
            <person name="Ryu T."/>
            <person name="Ravasi T."/>
            <person name="Bayer T."/>
            <person name="Micklem G."/>
            <person name="Kim H."/>
            <person name="Bhak J."/>
            <person name="Lajeunesse T.C."/>
            <person name="Voolstra C.R."/>
        </authorList>
    </citation>
    <scope>NUCLEOTIDE SEQUENCE [LARGE SCALE GENOMIC DNA]</scope>
    <source>
        <strain evidence="4 5">CCMP2467</strain>
    </source>
</reference>
<dbReference type="OrthoDB" id="406066at2759"/>
<feature type="coiled-coil region" evidence="1">
    <location>
        <begin position="153"/>
        <end position="180"/>
    </location>
</feature>
<feature type="region of interest" description="Disordered" evidence="2">
    <location>
        <begin position="239"/>
        <end position="260"/>
    </location>
</feature>
<evidence type="ECO:0000313" key="5">
    <source>
        <dbReference type="Proteomes" id="UP000186817"/>
    </source>
</evidence>
<proteinExistence type="predicted"/>
<dbReference type="PANTHER" id="PTHR12363">
    <property type="entry name" value="TRANSPORTIN 3 AND IMPORTIN 13"/>
    <property type="match status" value="1"/>
</dbReference>
<dbReference type="InterPro" id="IPR011989">
    <property type="entry name" value="ARM-like"/>
</dbReference>
<dbReference type="GO" id="GO:0005737">
    <property type="term" value="C:cytoplasm"/>
    <property type="evidence" value="ECO:0007669"/>
    <property type="project" value="TreeGrafter"/>
</dbReference>
<name>A0A1Q9E2L5_SYMMI</name>
<keyword evidence="3" id="KW-0732">Signal</keyword>
<feature type="coiled-coil region" evidence="1">
    <location>
        <begin position="320"/>
        <end position="347"/>
    </location>
</feature>